<proteinExistence type="predicted"/>
<comment type="caution">
    <text evidence="2">The sequence shown here is derived from an EMBL/GenBank/DDBJ whole genome shotgun (WGS) entry which is preliminary data.</text>
</comment>
<feature type="chain" id="PRO_5046244255" evidence="1">
    <location>
        <begin position="21"/>
        <end position="132"/>
    </location>
</feature>
<sequence>MKKLFLAFSLLMFVSCTVDNGDEMRLHFLAIDDAVTPTSLTFGSTVDITVNYTLPNGCYRFYELYYVPNGTTRTVAVRALQNLSIVCSQATISESYTFPLTVTQTEDYVFRFWKGTDNDGNDIYEEVTIPVN</sequence>
<reference evidence="3" key="1">
    <citation type="journal article" date="2019" name="Int. J. Syst. Evol. Microbiol.">
        <title>The Global Catalogue of Microorganisms (GCM) 10K type strain sequencing project: providing services to taxonomists for standard genome sequencing and annotation.</title>
        <authorList>
            <consortium name="The Broad Institute Genomics Platform"/>
            <consortium name="The Broad Institute Genome Sequencing Center for Infectious Disease"/>
            <person name="Wu L."/>
            <person name="Ma J."/>
        </authorList>
    </citation>
    <scope>NUCLEOTIDE SEQUENCE [LARGE SCALE GENOMIC DNA]</scope>
    <source>
        <strain evidence="3">KCTC 52127</strain>
    </source>
</reference>
<evidence type="ECO:0000313" key="2">
    <source>
        <dbReference type="EMBL" id="MFD2566876.1"/>
    </source>
</evidence>
<dbReference type="PROSITE" id="PS51257">
    <property type="entry name" value="PROKAR_LIPOPROTEIN"/>
    <property type="match status" value="1"/>
</dbReference>
<evidence type="ECO:0000256" key="1">
    <source>
        <dbReference type="SAM" id="SignalP"/>
    </source>
</evidence>
<name>A0ABW5LRX0_9FLAO</name>
<feature type="signal peptide" evidence="1">
    <location>
        <begin position="1"/>
        <end position="20"/>
    </location>
</feature>
<keyword evidence="1" id="KW-0732">Signal</keyword>
<protein>
    <submittedName>
        <fullName evidence="2">Uncharacterized protein</fullName>
    </submittedName>
</protein>
<dbReference type="EMBL" id="JBHULH010000003">
    <property type="protein sequence ID" value="MFD2566876.1"/>
    <property type="molecule type" value="Genomic_DNA"/>
</dbReference>
<accession>A0ABW5LRX0</accession>
<evidence type="ECO:0000313" key="3">
    <source>
        <dbReference type="Proteomes" id="UP001597508"/>
    </source>
</evidence>
<gene>
    <name evidence="2" type="ORF">ACFSRZ_05805</name>
</gene>
<dbReference type="RefSeq" id="WP_379665586.1">
    <property type="nucleotide sequence ID" value="NZ_JBHULH010000003.1"/>
</dbReference>
<dbReference type="Proteomes" id="UP001597508">
    <property type="component" value="Unassembled WGS sequence"/>
</dbReference>
<organism evidence="2 3">
    <name type="scientific">Pseudotenacibaculum haliotis</name>
    <dbReference type="NCBI Taxonomy" id="1862138"/>
    <lineage>
        <taxon>Bacteria</taxon>
        <taxon>Pseudomonadati</taxon>
        <taxon>Bacteroidota</taxon>
        <taxon>Flavobacteriia</taxon>
        <taxon>Flavobacteriales</taxon>
        <taxon>Flavobacteriaceae</taxon>
        <taxon>Pseudotenacibaculum</taxon>
    </lineage>
</organism>
<keyword evidence="3" id="KW-1185">Reference proteome</keyword>